<gene>
    <name evidence="2" type="ORF">BU52_31825</name>
</gene>
<reference evidence="2 3" key="1">
    <citation type="submission" date="2014-02" db="EMBL/GenBank/DDBJ databases">
        <title>The genome announcement of Streptomyces toyocaensis NRRL15009.</title>
        <authorList>
            <person name="Hong H.-J."/>
            <person name="Kwun M.J."/>
        </authorList>
    </citation>
    <scope>NUCLEOTIDE SEQUENCE [LARGE SCALE GENOMIC DNA]</scope>
    <source>
        <strain evidence="2 3">NRRL 15009</strain>
    </source>
</reference>
<dbReference type="eggNOG" id="ENOG5031PNC">
    <property type="taxonomic scope" value="Bacteria"/>
</dbReference>
<dbReference type="Proteomes" id="UP000028341">
    <property type="component" value="Unassembled WGS sequence"/>
</dbReference>
<dbReference type="OrthoDB" id="4249033at2"/>
<feature type="region of interest" description="Disordered" evidence="1">
    <location>
        <begin position="90"/>
        <end position="134"/>
    </location>
</feature>
<dbReference type="STRING" id="55952.BU52_31825"/>
<keyword evidence="3" id="KW-1185">Reference proteome</keyword>
<evidence type="ECO:0000313" key="3">
    <source>
        <dbReference type="Proteomes" id="UP000028341"/>
    </source>
</evidence>
<dbReference type="RefSeq" id="WP_037940793.1">
    <property type="nucleotide sequence ID" value="NZ_JFCB01000049.1"/>
</dbReference>
<sequence>MTNEGTGTGEVAVRVRADGNMDEGALAYLREKIGAVLGRPGLPPVSGEVRVTRAAAAHVALPWFAGAEIQVGDDLVVVHAREASARELADRLQDRLRSRTERSAHRRVEARRTAAPPPWRGGPRPQQRQGAGGR</sequence>
<accession>A0A081XI11</accession>
<dbReference type="AlphaFoldDB" id="A0A081XI11"/>
<protein>
    <submittedName>
        <fullName evidence="2">Uncharacterized protein</fullName>
    </submittedName>
</protein>
<name>A0A081XI11_STRTO</name>
<organism evidence="2 3">
    <name type="scientific">Streptomyces toyocaensis</name>
    <dbReference type="NCBI Taxonomy" id="55952"/>
    <lineage>
        <taxon>Bacteria</taxon>
        <taxon>Bacillati</taxon>
        <taxon>Actinomycetota</taxon>
        <taxon>Actinomycetes</taxon>
        <taxon>Kitasatosporales</taxon>
        <taxon>Streptomycetaceae</taxon>
        <taxon>Streptomyces</taxon>
    </lineage>
</organism>
<feature type="compositionally biased region" description="Basic and acidic residues" evidence="1">
    <location>
        <begin position="90"/>
        <end position="112"/>
    </location>
</feature>
<proteinExistence type="predicted"/>
<evidence type="ECO:0000313" key="2">
    <source>
        <dbReference type="EMBL" id="KES03184.1"/>
    </source>
</evidence>
<comment type="caution">
    <text evidence="2">The sequence shown here is derived from an EMBL/GenBank/DDBJ whole genome shotgun (WGS) entry which is preliminary data.</text>
</comment>
<feature type="compositionally biased region" description="Low complexity" evidence="1">
    <location>
        <begin position="121"/>
        <end position="134"/>
    </location>
</feature>
<evidence type="ECO:0000256" key="1">
    <source>
        <dbReference type="SAM" id="MobiDB-lite"/>
    </source>
</evidence>
<dbReference type="EMBL" id="JFCB01000049">
    <property type="protein sequence ID" value="KES03184.1"/>
    <property type="molecule type" value="Genomic_DNA"/>
</dbReference>